<keyword evidence="2" id="KW-1185">Reference proteome</keyword>
<gene>
    <name evidence="1" type="ORF">SNAT2548_LOCUS9748</name>
</gene>
<dbReference type="Proteomes" id="UP000604046">
    <property type="component" value="Unassembled WGS sequence"/>
</dbReference>
<dbReference type="Pfam" id="PF05721">
    <property type="entry name" value="PhyH"/>
    <property type="match status" value="1"/>
</dbReference>
<dbReference type="SUPFAM" id="SSF51197">
    <property type="entry name" value="Clavaminate synthase-like"/>
    <property type="match status" value="1"/>
</dbReference>
<dbReference type="EMBL" id="CAJNDS010000779">
    <property type="protein sequence ID" value="CAE7233343.1"/>
    <property type="molecule type" value="Genomic_DNA"/>
</dbReference>
<reference evidence="1" key="1">
    <citation type="submission" date="2021-02" db="EMBL/GenBank/DDBJ databases">
        <authorList>
            <person name="Dougan E. K."/>
            <person name="Rhodes N."/>
            <person name="Thang M."/>
            <person name="Chan C."/>
        </authorList>
    </citation>
    <scope>NUCLEOTIDE SEQUENCE</scope>
</reference>
<evidence type="ECO:0000313" key="2">
    <source>
        <dbReference type="Proteomes" id="UP000604046"/>
    </source>
</evidence>
<comment type="caution">
    <text evidence="1">The sequence shown here is derived from an EMBL/GenBank/DDBJ whole genome shotgun (WGS) entry which is preliminary data.</text>
</comment>
<dbReference type="PANTHER" id="PTHR37563:SF2">
    <property type="entry name" value="PHYTANOYL-COA DIOXYGENASE FAMILY PROTEIN (AFU_ORTHOLOGUE AFUA_2G03330)"/>
    <property type="match status" value="1"/>
</dbReference>
<dbReference type="Gene3D" id="3.40.50.150">
    <property type="entry name" value="Vaccinia Virus protein VP39"/>
    <property type="match status" value="1"/>
</dbReference>
<dbReference type="Gene3D" id="2.60.120.620">
    <property type="entry name" value="q2cbj1_9rhob like domain"/>
    <property type="match status" value="1"/>
</dbReference>
<dbReference type="InterPro" id="IPR008775">
    <property type="entry name" value="Phytyl_CoA_dOase-like"/>
</dbReference>
<sequence>MPAPNARPLLSAVLAELPPEWDVCFLAPTDLDRSPDDAGLVSLVSTMCYGTNAYLISAKGAERLLESTEDQDLLPVDELLPALALPQGHPRRDVARLLRDAPKLLLYRLRPGANLIIPALRSWDSDTEASAPVTAVVPVARAPCGICGGLQAADHRPGKACVVARGLSSDPQLAALRGGGFCMMAPLHPVLPGQVAAEVDQISSAVGAGGAEQATEWLAPIHEARLRHDVKLPLTATVVQLLNTVIQEHGWLFRVFLGDTARLVELGAVVACPGAPPQPWHADVDFDDGGGARILQAFVALQDVSENMGPTEVLVGSHTRDFHRSWQQAGQRSDHLARQSLTLDAGALAILDGHVVHRGAGNTSALPRRLLHFAFMSAGRPPPGFTYHLVDELVQTPVTLEHFPLDPESSSYSLPKKESTMRSERMRVQRSSLLSVLREPRRAVRLDADGDLDVETGSEQTSQQMPVELQIHLRHPGGTWLSPEAIVGRHPEKASLPDGLRLWACDVCLADVLLAKPGLACGRVVLDLACGCALPSVAAARVALHVFAVDGQEAVLRNAAVNLRRNGAGATALRCWGRGASPAYRWRREDWPRLKNVRLLLWSDPLREEGSAERLMQTLLGIRRWFRTPARFQLGRSQAPRLLMAVELRRYFSMTTLRDEVLELPHFKALCRRRGFSCKRLAAASLPTRLAIVRPRNVAVFSVRPLRSIRERRMPCRSR</sequence>
<organism evidence="1 2">
    <name type="scientific">Symbiodinium natans</name>
    <dbReference type="NCBI Taxonomy" id="878477"/>
    <lineage>
        <taxon>Eukaryota</taxon>
        <taxon>Sar</taxon>
        <taxon>Alveolata</taxon>
        <taxon>Dinophyceae</taxon>
        <taxon>Suessiales</taxon>
        <taxon>Symbiodiniaceae</taxon>
        <taxon>Symbiodinium</taxon>
    </lineage>
</organism>
<dbReference type="SUPFAM" id="SSF53335">
    <property type="entry name" value="S-adenosyl-L-methionine-dependent methyltransferases"/>
    <property type="match status" value="1"/>
</dbReference>
<protein>
    <submittedName>
        <fullName evidence="1">Uncharacterized protein</fullName>
    </submittedName>
</protein>
<dbReference type="InterPro" id="IPR029063">
    <property type="entry name" value="SAM-dependent_MTases_sf"/>
</dbReference>
<accession>A0A812L013</accession>
<dbReference type="OrthoDB" id="438188at2759"/>
<evidence type="ECO:0000313" key="1">
    <source>
        <dbReference type="EMBL" id="CAE7233343.1"/>
    </source>
</evidence>
<dbReference type="AlphaFoldDB" id="A0A812L013"/>
<name>A0A812L013_9DINO</name>
<dbReference type="InterPro" id="IPR051961">
    <property type="entry name" value="Fungal_Metabolite_Diox"/>
</dbReference>
<dbReference type="PANTHER" id="PTHR37563">
    <property type="entry name" value="PHYTANOYL-COA DIOXYGENASE FAMILY PROTEIN (AFU_ORTHOLOGUE AFUA_2G03330)"/>
    <property type="match status" value="1"/>
</dbReference>
<proteinExistence type="predicted"/>